<proteinExistence type="predicted"/>
<accession>A0AAE9XFF1</accession>
<dbReference type="Pfam" id="PF06030">
    <property type="entry name" value="WxLIP_PGBD"/>
    <property type="match status" value="1"/>
</dbReference>
<name>A0AAE9XFF1_9ENTE</name>
<gene>
    <name evidence="4" type="ORF">PML95_02990</name>
</gene>
<keyword evidence="1" id="KW-0472">Membrane</keyword>
<evidence type="ECO:0000259" key="2">
    <source>
        <dbReference type="Pfam" id="PF06030"/>
    </source>
</evidence>
<protein>
    <submittedName>
        <fullName evidence="4">DUF916 domain-containing protein</fullName>
    </submittedName>
</protein>
<evidence type="ECO:0000313" key="5">
    <source>
        <dbReference type="Proteomes" id="UP001179600"/>
    </source>
</evidence>
<evidence type="ECO:0000313" key="4">
    <source>
        <dbReference type="EMBL" id="WCG23222.1"/>
    </source>
</evidence>
<dbReference type="AlphaFoldDB" id="A0AAE9XFF1"/>
<dbReference type="Pfam" id="PF11797">
    <property type="entry name" value="WxLIP_HBD"/>
    <property type="match status" value="1"/>
</dbReference>
<dbReference type="RefSeq" id="WP_272163567.1">
    <property type="nucleotide sequence ID" value="NZ_CP116507.1"/>
</dbReference>
<keyword evidence="1" id="KW-1133">Transmembrane helix</keyword>
<dbReference type="InterPro" id="IPR010317">
    <property type="entry name" value="WxLIP_PGBD"/>
</dbReference>
<evidence type="ECO:0000256" key="1">
    <source>
        <dbReference type="SAM" id="Phobius"/>
    </source>
</evidence>
<keyword evidence="1" id="KW-0812">Transmembrane</keyword>
<sequence length="304" mass="34514">MRVKADGFSIDVNCEASTRQIDTRLGYFDLKNDPNQVETLRMQVTNLKETPVELSVHFYSGSTATSGTIVYDKVESSSENSMNLEKYVKLSRSTIKLKPLETQTIEADLTYPEDFKGLLLGGFRFAEVKNEKSEEGIHQSFEMVKGLVIHGSEEYTQAELVVEEAVETALQGESVITLNIKNPIGYAVKNGDLSLTVLDEESGKTICEHKHSHIEIAPFSTLPFQFSVEKTLKRAHTYRLVGELQVGDYHLPIEKNFETSQQKEKQEIPIEQKESSISFPFILYVVLLFIILLIVMAIIWWRKK</sequence>
<dbReference type="EMBL" id="CP116507">
    <property type="protein sequence ID" value="WCG23222.1"/>
    <property type="molecule type" value="Genomic_DNA"/>
</dbReference>
<feature type="domain" description="WxL Interacting Protein host binding" evidence="3">
    <location>
        <begin position="134"/>
        <end position="265"/>
    </location>
</feature>
<dbReference type="Proteomes" id="UP001179600">
    <property type="component" value="Chromosome"/>
</dbReference>
<organism evidence="4 5">
    <name type="scientific">Vagococcus lutrae</name>
    <dbReference type="NCBI Taxonomy" id="81947"/>
    <lineage>
        <taxon>Bacteria</taxon>
        <taxon>Bacillati</taxon>
        <taxon>Bacillota</taxon>
        <taxon>Bacilli</taxon>
        <taxon>Lactobacillales</taxon>
        <taxon>Enterococcaceae</taxon>
        <taxon>Vagococcus</taxon>
    </lineage>
</organism>
<feature type="domain" description="WxL Interacting Protein peptidoglycan binding" evidence="2">
    <location>
        <begin position="12"/>
        <end position="126"/>
    </location>
</feature>
<evidence type="ECO:0000259" key="3">
    <source>
        <dbReference type="Pfam" id="PF11797"/>
    </source>
</evidence>
<reference evidence="4" key="1">
    <citation type="submission" date="2023-01" db="EMBL/GenBank/DDBJ databases">
        <title>Oxazolidinone resistance genes in florfenicol resistant enterococci from beef cattle and veal calves at slaughter.</title>
        <authorList>
            <person name="Biggel M."/>
        </authorList>
    </citation>
    <scope>NUCLEOTIDE SEQUENCE</scope>
    <source>
        <strain evidence="4">K204-1</strain>
    </source>
</reference>
<dbReference type="InterPro" id="IPR021759">
    <property type="entry name" value="WxLIP_HBD"/>
</dbReference>
<feature type="transmembrane region" description="Helical" evidence="1">
    <location>
        <begin position="281"/>
        <end position="301"/>
    </location>
</feature>